<dbReference type="PANTHER" id="PTHR28457">
    <property type="entry name" value="COILED-COIL DOMAIN-CONTAINING PROTEIN 189"/>
    <property type="match status" value="1"/>
</dbReference>
<dbReference type="RefSeq" id="XP_015263398.1">
    <property type="nucleotide sequence ID" value="XM_015407912.1"/>
</dbReference>
<proteinExistence type="predicted"/>
<reference evidence="3" key="1">
    <citation type="submission" date="2025-08" db="UniProtKB">
        <authorList>
            <consortium name="RefSeq"/>
        </authorList>
    </citation>
    <scope>IDENTIFICATION</scope>
</reference>
<dbReference type="GeneID" id="107107282"/>
<sequence length="337" mass="39432">MASLSAEGVETVIKLQRKLGRQYLRVLLEWKEFDEIRDLRRSIQLDTIYHSLVFAAEKGLPWLAVAEVGKLTVELLDETKGLPISQAIQILQEKLTAFRVRLPVVKLRAVCDYFHNTFIKHYWLYQFTLEQERDRCQTFTSLELYAPPTPLPLMEGMDVEVWKYQQQLAALSEMEAQKRAEMVLIRETLDREKERTLQKVYSDVQRQARVLSKEALMCLVSEAIKTQIQSLCEILQSEIQTTFDILQLKLQKKSLLLNPPVPYPPPPTPEDKRRSSKNPKKQEKTKEREGDFYLHKFWAWQPRKIATCFFDFKEMIAQGNTVIRSWATFQGHPGKVM</sequence>
<organism evidence="2 3">
    <name type="scientific">Gekko japonicus</name>
    <name type="common">Schlegel's Japanese gecko</name>
    <dbReference type="NCBI Taxonomy" id="146911"/>
    <lineage>
        <taxon>Eukaryota</taxon>
        <taxon>Metazoa</taxon>
        <taxon>Chordata</taxon>
        <taxon>Craniata</taxon>
        <taxon>Vertebrata</taxon>
        <taxon>Euteleostomi</taxon>
        <taxon>Lepidosauria</taxon>
        <taxon>Squamata</taxon>
        <taxon>Bifurcata</taxon>
        <taxon>Gekkota</taxon>
        <taxon>Gekkonidae</taxon>
        <taxon>Gekkoninae</taxon>
        <taxon>Gekko</taxon>
    </lineage>
</organism>
<dbReference type="PANTHER" id="PTHR28457:SF2">
    <property type="entry name" value="SIMILAR TO 4930578I06RIK PROTEIN"/>
    <property type="match status" value="1"/>
</dbReference>
<dbReference type="Proteomes" id="UP000694871">
    <property type="component" value="Unplaced"/>
</dbReference>
<accession>A0ABM1JPL1</accession>
<evidence type="ECO:0000313" key="2">
    <source>
        <dbReference type="Proteomes" id="UP000694871"/>
    </source>
</evidence>
<evidence type="ECO:0000313" key="3">
    <source>
        <dbReference type="RefSeq" id="XP_015263398.1"/>
    </source>
</evidence>
<gene>
    <name evidence="3" type="primary">LOC107107282</name>
</gene>
<feature type="region of interest" description="Disordered" evidence="1">
    <location>
        <begin position="257"/>
        <end position="288"/>
    </location>
</feature>
<evidence type="ECO:0000256" key="1">
    <source>
        <dbReference type="SAM" id="MobiDB-lite"/>
    </source>
</evidence>
<dbReference type="InterPro" id="IPR032727">
    <property type="entry name" value="CLAMP"/>
</dbReference>
<name>A0ABM1JPL1_GEKJA</name>
<feature type="compositionally biased region" description="Pro residues" evidence="1">
    <location>
        <begin position="259"/>
        <end position="268"/>
    </location>
</feature>
<protein>
    <submittedName>
        <fullName evidence="3">Uncharacterized protein C8orf74 homolog</fullName>
    </submittedName>
</protein>
<keyword evidence="2" id="KW-1185">Reference proteome</keyword>